<dbReference type="Gene3D" id="3.40.50.300">
    <property type="entry name" value="P-loop containing nucleotide triphosphate hydrolases"/>
    <property type="match status" value="1"/>
</dbReference>
<name>A0AAV3U3L3_9ALTE</name>
<sequence length="261" mass="29857">MEFIVIDWATTYAAIWRAKTNRLRAATRLDPIRLGQLLQIDRQKQRLVDNTQRFLQGLPANHALLWGAKGTGKSSLVKALLNDYAEQGLRVIEVDKSDLNDLPEIVDQIEQQPYRFILFCDDLSFEEQETSYKHLKSVLEGSIELPPENILFYATSNRRHLVPQTQGDNQETLAARMADSSVLHSDTVEEKLSLADRFGLWLSFYPISWQEYIAVVEALFEGHELAVSQDELIRQAQLFARTRGTNSARTARQFYQSVVEG</sequence>
<dbReference type="SMART" id="SM00382">
    <property type="entry name" value="AAA"/>
    <property type="match status" value="1"/>
</dbReference>
<proteinExistence type="predicted"/>
<dbReference type="PANTHER" id="PTHR42935">
    <property type="entry name" value="SLR0930 PROTEIN"/>
    <property type="match status" value="1"/>
</dbReference>
<keyword evidence="3" id="KW-1185">Reference proteome</keyword>
<feature type="domain" description="AAA+ ATPase" evidence="1">
    <location>
        <begin position="59"/>
        <end position="189"/>
    </location>
</feature>
<protein>
    <submittedName>
        <fullName evidence="2">ATP-binding protein</fullName>
    </submittedName>
</protein>
<dbReference type="InterPro" id="IPR027417">
    <property type="entry name" value="P-loop_NTPase"/>
</dbReference>
<dbReference type="Pfam" id="PF05673">
    <property type="entry name" value="DUF815"/>
    <property type="match status" value="1"/>
</dbReference>
<dbReference type="InterPro" id="IPR003593">
    <property type="entry name" value="AAA+_ATPase"/>
</dbReference>
<dbReference type="AlphaFoldDB" id="A0AAV3U3L3"/>
<keyword evidence="2" id="KW-0067">ATP-binding</keyword>
<comment type="caution">
    <text evidence="2">The sequence shown here is derived from an EMBL/GenBank/DDBJ whole genome shotgun (WGS) entry which is preliminary data.</text>
</comment>
<reference evidence="3" key="1">
    <citation type="journal article" date="2019" name="Int. J. Syst. Evol. Microbiol.">
        <title>The Global Catalogue of Microorganisms (GCM) 10K type strain sequencing project: providing services to taxonomists for standard genome sequencing and annotation.</title>
        <authorList>
            <consortium name="The Broad Institute Genomics Platform"/>
            <consortium name="The Broad Institute Genome Sequencing Center for Infectious Disease"/>
            <person name="Wu L."/>
            <person name="Ma J."/>
        </authorList>
    </citation>
    <scope>NUCLEOTIDE SEQUENCE [LARGE SCALE GENOMIC DNA]</scope>
    <source>
        <strain evidence="3">JCM 19134</strain>
    </source>
</reference>
<evidence type="ECO:0000313" key="2">
    <source>
        <dbReference type="EMBL" id="GAA4944563.1"/>
    </source>
</evidence>
<dbReference type="SUPFAM" id="SSF52540">
    <property type="entry name" value="P-loop containing nucleoside triphosphate hydrolases"/>
    <property type="match status" value="1"/>
</dbReference>
<dbReference type="GO" id="GO:0005524">
    <property type="term" value="F:ATP binding"/>
    <property type="evidence" value="ECO:0007669"/>
    <property type="project" value="UniProtKB-KW"/>
</dbReference>
<evidence type="ECO:0000313" key="3">
    <source>
        <dbReference type="Proteomes" id="UP001409585"/>
    </source>
</evidence>
<keyword evidence="2" id="KW-0547">Nucleotide-binding</keyword>
<accession>A0AAV3U3L3</accession>
<dbReference type="EMBL" id="BAABLX010000023">
    <property type="protein sequence ID" value="GAA4944563.1"/>
    <property type="molecule type" value="Genomic_DNA"/>
</dbReference>
<gene>
    <name evidence="2" type="ORF">GCM10025791_24430</name>
</gene>
<dbReference type="RefSeq" id="WP_345422311.1">
    <property type="nucleotide sequence ID" value="NZ_BAABLX010000023.1"/>
</dbReference>
<dbReference type="Proteomes" id="UP001409585">
    <property type="component" value="Unassembled WGS sequence"/>
</dbReference>
<dbReference type="InterPro" id="IPR008533">
    <property type="entry name" value="DUF815"/>
</dbReference>
<organism evidence="2 3">
    <name type="scientific">Halioxenophilus aromaticivorans</name>
    <dbReference type="NCBI Taxonomy" id="1306992"/>
    <lineage>
        <taxon>Bacteria</taxon>
        <taxon>Pseudomonadati</taxon>
        <taxon>Pseudomonadota</taxon>
        <taxon>Gammaproteobacteria</taxon>
        <taxon>Alteromonadales</taxon>
        <taxon>Alteromonadaceae</taxon>
        <taxon>Halioxenophilus</taxon>
    </lineage>
</organism>
<evidence type="ECO:0000259" key="1">
    <source>
        <dbReference type="SMART" id="SM00382"/>
    </source>
</evidence>
<dbReference type="PANTHER" id="PTHR42935:SF1">
    <property type="entry name" value="SLR0930 PROTEIN"/>
    <property type="match status" value="1"/>
</dbReference>